<dbReference type="EMBL" id="JAWQEG010001442">
    <property type="protein sequence ID" value="KAK3879454.1"/>
    <property type="molecule type" value="Genomic_DNA"/>
</dbReference>
<organism evidence="4 5">
    <name type="scientific">Petrolisthes cinctipes</name>
    <name type="common">Flat porcelain crab</name>
    <dbReference type="NCBI Taxonomy" id="88211"/>
    <lineage>
        <taxon>Eukaryota</taxon>
        <taxon>Metazoa</taxon>
        <taxon>Ecdysozoa</taxon>
        <taxon>Arthropoda</taxon>
        <taxon>Crustacea</taxon>
        <taxon>Multicrustacea</taxon>
        <taxon>Malacostraca</taxon>
        <taxon>Eumalacostraca</taxon>
        <taxon>Eucarida</taxon>
        <taxon>Decapoda</taxon>
        <taxon>Pleocyemata</taxon>
        <taxon>Anomura</taxon>
        <taxon>Galatheoidea</taxon>
        <taxon>Porcellanidae</taxon>
        <taxon>Petrolisthes</taxon>
    </lineage>
</organism>
<feature type="transmembrane region" description="Helical" evidence="2">
    <location>
        <begin position="462"/>
        <end position="486"/>
    </location>
</feature>
<feature type="transmembrane region" description="Helical" evidence="2">
    <location>
        <begin position="307"/>
        <end position="328"/>
    </location>
</feature>
<keyword evidence="2" id="KW-1133">Transmembrane helix</keyword>
<keyword evidence="2" id="KW-0472">Membrane</keyword>
<feature type="transmembrane region" description="Helical" evidence="2">
    <location>
        <begin position="276"/>
        <end position="295"/>
    </location>
</feature>
<feature type="transmembrane region" description="Helical" evidence="2">
    <location>
        <begin position="587"/>
        <end position="609"/>
    </location>
</feature>
<dbReference type="InterPro" id="IPR026209">
    <property type="entry name" value="Wolframin_fam"/>
</dbReference>
<dbReference type="AlphaFoldDB" id="A0AAE1FT71"/>
<dbReference type="PRINTS" id="PR02060">
    <property type="entry name" value="WOLFFAMILY"/>
</dbReference>
<name>A0AAE1FT71_PETCI</name>
<feature type="transmembrane region" description="Helical" evidence="2">
    <location>
        <begin position="425"/>
        <end position="442"/>
    </location>
</feature>
<feature type="transmembrane region" description="Helical" evidence="2">
    <location>
        <begin position="498"/>
        <end position="516"/>
    </location>
</feature>
<proteinExistence type="predicted"/>
<feature type="transmembrane region" description="Helical" evidence="2">
    <location>
        <begin position="397"/>
        <end position="418"/>
    </location>
</feature>
<dbReference type="InterPro" id="IPR045460">
    <property type="entry name" value="Wolframin_EF-hand"/>
</dbReference>
<sequence length="681" mass="73822">MAATLPTDPNSQQQESTTKKIPRKQWSSTQGGPRGLLRRMRSQLAEDGCPESQLVMGRTLLDQLEQEGKDGEGESEDELGRLAVYWLTQSSLQGNQEATHLLTQCINNNIGICEYNYHEVKECLARDQQEKLARRSAHSLFHCLSDGNEVISSTRLARKIREIVCGEDEEGKLDQSESRKKNRTNGKEGCLEDLYGGERFKEEHVVSAAILYSQGCLPPLHHYLPNTDYYYYYYYGRKCYPTWRPVSLFVGAVDMWVSFLGGVVAAAVAAAVAARYTHVMAVMLAVCTLVAVSAAPGISGIGGLEAILVPVLPAAVTVVSLAAMVAATGKVLYDVQRMEAFQTWSKVWRYFNPELNTQQAETRFMSVCGRPYRVAAVSAATHLVAVMTCECSVGGNGWIWMVGVVISWGCVCVVLARVRPTPAPWIWPSAALLLAAATPGVLDYLEGYLGPLLVWPGAQIDLWGVQLAIQGPWPFVYLITIILMVLSAITQPQQLQPHLLCLAWLYIAITHTWRGVNTTLNTQQIGPCMAVCVGIFLGPSLPPRAILLAAPILAAALAHYMALSLIYMAAVAVAALAAVLLCQTWRLWFLPMVKLVLLLACVVMAAVVLHSRHRQPQAATTLTWEVYRRACVAAGGRGGGGGGGGGSGGDAGDISTVEAMVTAGCGDLDGTVVRWRGTVSQ</sequence>
<evidence type="ECO:0000256" key="1">
    <source>
        <dbReference type="SAM" id="MobiDB-lite"/>
    </source>
</evidence>
<dbReference type="GO" id="GO:0055074">
    <property type="term" value="P:calcium ion homeostasis"/>
    <property type="evidence" value="ECO:0007669"/>
    <property type="project" value="TreeGrafter"/>
</dbReference>
<evidence type="ECO:0000256" key="2">
    <source>
        <dbReference type="SAM" id="Phobius"/>
    </source>
</evidence>
<feature type="region of interest" description="Disordered" evidence="1">
    <location>
        <begin position="1"/>
        <end position="36"/>
    </location>
</feature>
<evidence type="ECO:0000313" key="5">
    <source>
        <dbReference type="Proteomes" id="UP001286313"/>
    </source>
</evidence>
<comment type="caution">
    <text evidence="4">The sequence shown here is derived from an EMBL/GenBank/DDBJ whole genome shotgun (WGS) entry which is preliminary data.</text>
</comment>
<dbReference type="Proteomes" id="UP001286313">
    <property type="component" value="Unassembled WGS sequence"/>
</dbReference>
<accession>A0AAE1FT71</accession>
<evidence type="ECO:0000313" key="4">
    <source>
        <dbReference type="EMBL" id="KAK3879454.1"/>
    </source>
</evidence>
<keyword evidence="5" id="KW-1185">Reference proteome</keyword>
<dbReference type="PANTHER" id="PTHR13098">
    <property type="entry name" value="WOLFRAMIN"/>
    <property type="match status" value="1"/>
</dbReference>
<protein>
    <recommendedName>
        <fullName evidence="3">Wolframin EF-hand domain-containing protein</fullName>
    </recommendedName>
</protein>
<feature type="domain" description="Wolframin EF-hand" evidence="3">
    <location>
        <begin position="133"/>
        <end position="213"/>
    </location>
</feature>
<feature type="transmembrane region" description="Helical" evidence="2">
    <location>
        <begin position="522"/>
        <end position="541"/>
    </location>
</feature>
<dbReference type="GO" id="GO:0005789">
    <property type="term" value="C:endoplasmic reticulum membrane"/>
    <property type="evidence" value="ECO:0007669"/>
    <property type="project" value="TreeGrafter"/>
</dbReference>
<feature type="non-terminal residue" evidence="4">
    <location>
        <position position="681"/>
    </location>
</feature>
<reference evidence="4" key="1">
    <citation type="submission" date="2023-10" db="EMBL/GenBank/DDBJ databases">
        <title>Genome assemblies of two species of porcelain crab, Petrolisthes cinctipes and Petrolisthes manimaculis (Anomura: Porcellanidae).</title>
        <authorList>
            <person name="Angst P."/>
        </authorList>
    </citation>
    <scope>NUCLEOTIDE SEQUENCE</scope>
    <source>
        <strain evidence="4">PB745_01</strain>
        <tissue evidence="4">Gill</tissue>
    </source>
</reference>
<dbReference type="PANTHER" id="PTHR13098:SF3">
    <property type="entry name" value="WOLFRAMIN"/>
    <property type="match status" value="1"/>
</dbReference>
<keyword evidence="2" id="KW-0812">Transmembrane</keyword>
<dbReference type="GO" id="GO:0030968">
    <property type="term" value="P:endoplasmic reticulum unfolded protein response"/>
    <property type="evidence" value="ECO:0007669"/>
    <property type="project" value="TreeGrafter"/>
</dbReference>
<feature type="transmembrane region" description="Helical" evidence="2">
    <location>
        <begin position="553"/>
        <end position="581"/>
    </location>
</feature>
<dbReference type="Pfam" id="PF19914">
    <property type="entry name" value="WEF-hand"/>
    <property type="match status" value="1"/>
</dbReference>
<feature type="compositionally biased region" description="Polar residues" evidence="1">
    <location>
        <begin position="7"/>
        <end position="16"/>
    </location>
</feature>
<evidence type="ECO:0000259" key="3">
    <source>
        <dbReference type="Pfam" id="PF19914"/>
    </source>
</evidence>
<gene>
    <name evidence="4" type="ORF">Pcinc_015985</name>
</gene>
<feature type="transmembrane region" description="Helical" evidence="2">
    <location>
        <begin position="246"/>
        <end position="270"/>
    </location>
</feature>